<dbReference type="Pfam" id="PF12224">
    <property type="entry name" value="Amidoligase_2"/>
    <property type="match status" value="1"/>
</dbReference>
<dbReference type="InterPro" id="IPR022025">
    <property type="entry name" value="Amidoligase_2"/>
</dbReference>
<accession>A0ABZ2WME6</accession>
<evidence type="ECO:0008006" key="3">
    <source>
        <dbReference type="Google" id="ProtNLM"/>
    </source>
</evidence>
<name>A0ABZ2WME6_9HYPO</name>
<evidence type="ECO:0000313" key="2">
    <source>
        <dbReference type="Proteomes" id="UP001489902"/>
    </source>
</evidence>
<gene>
    <name evidence="1" type="ORF">QYS62_001945</name>
</gene>
<reference evidence="1 2" key="1">
    <citation type="submission" date="2024-04" db="EMBL/GenBank/DDBJ databases">
        <title>Complete genome sequence of Fusarium acuminatum.</title>
        <authorList>
            <person name="Lan B."/>
        </authorList>
    </citation>
    <scope>NUCLEOTIDE SEQUENCE [LARGE SCALE GENOMIC DNA]</scope>
    <source>
        <strain evidence="1">1A</strain>
    </source>
</reference>
<dbReference type="EMBL" id="CP151260">
    <property type="protein sequence ID" value="WZH41003.1"/>
    <property type="molecule type" value="Genomic_DNA"/>
</dbReference>
<protein>
    <recommendedName>
        <fullName evidence="3">Amidoligase enzyme</fullName>
    </recommendedName>
</protein>
<proteinExistence type="predicted"/>
<evidence type="ECO:0000313" key="1">
    <source>
        <dbReference type="EMBL" id="WZH41003.1"/>
    </source>
</evidence>
<sequence length="387" mass="43234">MPLSWEGITFGVELELSTPCPSTKRLFSTIAPASAARLNMAELLAKSISFPVACACTHSMERRCPVCETIPEENMLVDGGRDAGILTFPAVVPRGYMLNHCFLFKPEYLDRQTVLSLQRQWPGVEICTPVFGAGELASGLVTMEALLSSIRNMGLDITADQSCGMHVHVGVESGMTLLLAQKISTLVVLLENTLLLRLVAPSRNDSLFDQHVPPMTAMQPAEWNDNGSERYYRLLRAIWQAKTLDSLSSTIRKKDGTRCAFTLCLRCDKPWQDPVAGHDMYHGTPSTVEFRYSQMTFDHELLRNWTEVVARIVVLAQADAEMFKKTAASIIQLNYAAEVEVKAAWKSLMRDVLGLEHRVAEWEVQLGRFERGEEISLLDENLLLKAE</sequence>
<organism evidence="1 2">
    <name type="scientific">Fusarium acuminatum</name>
    <dbReference type="NCBI Taxonomy" id="5515"/>
    <lineage>
        <taxon>Eukaryota</taxon>
        <taxon>Fungi</taxon>
        <taxon>Dikarya</taxon>
        <taxon>Ascomycota</taxon>
        <taxon>Pezizomycotina</taxon>
        <taxon>Sordariomycetes</taxon>
        <taxon>Hypocreomycetidae</taxon>
        <taxon>Hypocreales</taxon>
        <taxon>Nectriaceae</taxon>
        <taxon>Fusarium</taxon>
        <taxon>Fusarium tricinctum species complex</taxon>
    </lineage>
</organism>
<dbReference type="PANTHER" id="PTHR36847">
    <property type="entry name" value="AMIDOLIGASE ENZYME"/>
    <property type="match status" value="1"/>
</dbReference>
<dbReference type="Proteomes" id="UP001489902">
    <property type="component" value="Chromosome 1"/>
</dbReference>
<dbReference type="PANTHER" id="PTHR36847:SF1">
    <property type="entry name" value="AMIDOLIGASE ENZYME"/>
    <property type="match status" value="1"/>
</dbReference>
<keyword evidence="2" id="KW-1185">Reference proteome</keyword>